<reference evidence="2 3" key="1">
    <citation type="submission" date="2024-09" db="EMBL/GenBank/DDBJ databases">
        <authorList>
            <person name="Sun Q."/>
            <person name="Mori K."/>
        </authorList>
    </citation>
    <scope>NUCLEOTIDE SEQUENCE [LARGE SCALE GENOMIC DNA]</scope>
    <source>
        <strain evidence="2 3">CGMCC 1.15906</strain>
    </source>
</reference>
<sequence length="52" mass="5821">MAPQHLAGLPIEEILLAGALTVAPMIAYLGWEISSRLKRLRTGVLDRIRRRP</sequence>
<feature type="transmembrane region" description="Helical" evidence="1">
    <location>
        <begin position="14"/>
        <end position="31"/>
    </location>
</feature>
<proteinExistence type="predicted"/>
<evidence type="ECO:0008006" key="4">
    <source>
        <dbReference type="Google" id="ProtNLM"/>
    </source>
</evidence>
<evidence type="ECO:0000313" key="3">
    <source>
        <dbReference type="Proteomes" id="UP001589890"/>
    </source>
</evidence>
<keyword evidence="3" id="KW-1185">Reference proteome</keyword>
<comment type="caution">
    <text evidence="2">The sequence shown here is derived from an EMBL/GenBank/DDBJ whole genome shotgun (WGS) entry which is preliminary data.</text>
</comment>
<organism evidence="2 3">
    <name type="scientific">Kribbella deserti</name>
    <dbReference type="NCBI Taxonomy" id="1926257"/>
    <lineage>
        <taxon>Bacteria</taxon>
        <taxon>Bacillati</taxon>
        <taxon>Actinomycetota</taxon>
        <taxon>Actinomycetes</taxon>
        <taxon>Propionibacteriales</taxon>
        <taxon>Kribbellaceae</taxon>
        <taxon>Kribbella</taxon>
    </lineage>
</organism>
<protein>
    <recommendedName>
        <fullName evidence="4">YvrJ family protein</fullName>
    </recommendedName>
</protein>
<dbReference type="RefSeq" id="WP_380048338.1">
    <property type="nucleotide sequence ID" value="NZ_JBHLTC010000018.1"/>
</dbReference>
<keyword evidence="1" id="KW-1133">Transmembrane helix</keyword>
<keyword evidence="1" id="KW-0472">Membrane</keyword>
<gene>
    <name evidence="2" type="ORF">ACFFGN_16465</name>
</gene>
<dbReference type="Proteomes" id="UP001589890">
    <property type="component" value="Unassembled WGS sequence"/>
</dbReference>
<keyword evidence="1" id="KW-0812">Transmembrane</keyword>
<evidence type="ECO:0000313" key="2">
    <source>
        <dbReference type="EMBL" id="MFC0625679.1"/>
    </source>
</evidence>
<accession>A0ABV6QM25</accession>
<name>A0ABV6QM25_9ACTN</name>
<evidence type="ECO:0000256" key="1">
    <source>
        <dbReference type="SAM" id="Phobius"/>
    </source>
</evidence>
<dbReference type="EMBL" id="JBHLTC010000018">
    <property type="protein sequence ID" value="MFC0625679.1"/>
    <property type="molecule type" value="Genomic_DNA"/>
</dbReference>